<evidence type="ECO:0000313" key="6">
    <source>
        <dbReference type="Proteomes" id="UP001158576"/>
    </source>
</evidence>
<evidence type="ECO:0000256" key="3">
    <source>
        <dbReference type="ARBA" id="ARBA00023242"/>
    </source>
</evidence>
<gene>
    <name evidence="5" type="ORF">OKIOD_LOCUS7898</name>
</gene>
<dbReference type="PANTHER" id="PTHR19980:SF0">
    <property type="entry name" value="CLEAVAGE STIMULATION FACTOR SUBUNIT 3"/>
    <property type="match status" value="1"/>
</dbReference>
<proteinExistence type="predicted"/>
<dbReference type="Pfam" id="PF05843">
    <property type="entry name" value="Suf"/>
    <property type="match status" value="1"/>
</dbReference>
<dbReference type="SMART" id="SM00386">
    <property type="entry name" value="HAT"/>
    <property type="match status" value="6"/>
</dbReference>
<feature type="domain" description="Suppressor of forked" evidence="4">
    <location>
        <begin position="11"/>
        <end position="338"/>
    </location>
</feature>
<sequence>MEAEDGFLTEKARKAERKLNWAPWDNDAWNVLFREAQNQRIQKARKTYEKMVEKFPTCGKFWKQYIEHEMKNGNYENVEKLFKRCLVSVLNLDLWKVYLAYIRETKDKHPTYREKMRKAYDFAIDKIGLDLQSYPIWNDYINFMRNIEVQGSFAENQRISHVRKIFQRGVVTPMSNIENLWKDYNTYEQSINPLIAKKMIDDKNKEYLNARRATKELEVLQRNLMKSAPAQPATGGIDERKVVESWRKYIEWEKGNNLRIEDKHLQTRRVMFAYEQCLLVLGHHPEMWYEAAQFLVRSSQEFIDAGEMHAGKRLGDEAAELYKRATGQLMKRNPLLWVENTHDKCQSKISILYPPI</sequence>
<dbReference type="InterPro" id="IPR011990">
    <property type="entry name" value="TPR-like_helical_dom_sf"/>
</dbReference>
<keyword evidence="6" id="KW-1185">Reference proteome</keyword>
<dbReference type="InterPro" id="IPR045243">
    <property type="entry name" value="Rna14-like"/>
</dbReference>
<evidence type="ECO:0000256" key="2">
    <source>
        <dbReference type="ARBA" id="ARBA00022737"/>
    </source>
</evidence>
<name>A0ABN7SHM7_OIKDI</name>
<dbReference type="EMBL" id="OU015569">
    <property type="protein sequence ID" value="CAG5099202.1"/>
    <property type="molecule type" value="Genomic_DNA"/>
</dbReference>
<evidence type="ECO:0000256" key="1">
    <source>
        <dbReference type="ARBA" id="ARBA00004123"/>
    </source>
</evidence>
<evidence type="ECO:0000259" key="4">
    <source>
        <dbReference type="Pfam" id="PF05843"/>
    </source>
</evidence>
<dbReference type="InterPro" id="IPR008847">
    <property type="entry name" value="Suf"/>
</dbReference>
<comment type="subcellular location">
    <subcellularLocation>
        <location evidence="1">Nucleus</location>
    </subcellularLocation>
</comment>
<dbReference type="PANTHER" id="PTHR19980">
    <property type="entry name" value="RNA CLEAVAGE STIMULATION FACTOR"/>
    <property type="match status" value="1"/>
</dbReference>
<keyword evidence="2" id="KW-0677">Repeat</keyword>
<protein>
    <submittedName>
        <fullName evidence="5">Oidioi.mRNA.OKI2018_I69.XSR.g16340.t1.cds</fullName>
    </submittedName>
</protein>
<dbReference type="Gene3D" id="1.25.40.1040">
    <property type="match status" value="1"/>
</dbReference>
<reference evidence="5 6" key="1">
    <citation type="submission" date="2021-04" db="EMBL/GenBank/DDBJ databases">
        <authorList>
            <person name="Bliznina A."/>
        </authorList>
    </citation>
    <scope>NUCLEOTIDE SEQUENCE [LARGE SCALE GENOMIC DNA]</scope>
</reference>
<keyword evidence="3" id="KW-0539">Nucleus</keyword>
<dbReference type="Proteomes" id="UP001158576">
    <property type="component" value="Chromosome XSR"/>
</dbReference>
<accession>A0ABN7SHM7</accession>
<organism evidence="5 6">
    <name type="scientific">Oikopleura dioica</name>
    <name type="common">Tunicate</name>
    <dbReference type="NCBI Taxonomy" id="34765"/>
    <lineage>
        <taxon>Eukaryota</taxon>
        <taxon>Metazoa</taxon>
        <taxon>Chordata</taxon>
        <taxon>Tunicata</taxon>
        <taxon>Appendicularia</taxon>
        <taxon>Copelata</taxon>
        <taxon>Oikopleuridae</taxon>
        <taxon>Oikopleura</taxon>
    </lineage>
</organism>
<dbReference type="InterPro" id="IPR003107">
    <property type="entry name" value="HAT"/>
</dbReference>
<evidence type="ECO:0000313" key="5">
    <source>
        <dbReference type="EMBL" id="CAG5099202.1"/>
    </source>
</evidence>
<dbReference type="SUPFAM" id="SSF48452">
    <property type="entry name" value="TPR-like"/>
    <property type="match status" value="1"/>
</dbReference>